<evidence type="ECO:0000259" key="5">
    <source>
        <dbReference type="Pfam" id="PF24827"/>
    </source>
</evidence>
<dbReference type="RefSeq" id="WP_213162962.1">
    <property type="nucleotide sequence ID" value="NZ_CP058214.1"/>
</dbReference>
<keyword evidence="4" id="KW-0862">Zinc</keyword>
<evidence type="ECO:0000256" key="2">
    <source>
        <dbReference type="ARBA" id="ARBA00022723"/>
    </source>
</evidence>
<protein>
    <submittedName>
        <fullName evidence="6">Succinylglutamate desuccinylase/aspartoacylase family protein</fullName>
    </submittedName>
</protein>
<feature type="domain" description="Succinylglutamate desuccinylase/Aspartoacylase catalytic" evidence="5">
    <location>
        <begin position="11"/>
        <end position="158"/>
    </location>
</feature>
<dbReference type="InterPro" id="IPR053138">
    <property type="entry name" value="N-alpha-Ac-DABA_deacetylase"/>
</dbReference>
<accession>A0A7S8C1P4</accession>
<dbReference type="GO" id="GO:0046872">
    <property type="term" value="F:metal ion binding"/>
    <property type="evidence" value="ECO:0007669"/>
    <property type="project" value="UniProtKB-KW"/>
</dbReference>
<sequence length="199" mass="21333">MVRYGAPDARPKAYIQAALHADEAPGQLVAHHLLQQLDNADERGEITGQIVVAPAANPIGLAQFVNGDHLGRYDLASGRNFNRGWPMLADNLVGRLGSRLGNNAGANLALIRAAIQELLDERPQASPVGSLQTVLAREAYDCDLVLDLHCDDEGLMHLFVHPDIWPELSDISGDLGCRAVFSQAGSGDRHSPRPPSIPG</sequence>
<dbReference type="AlphaFoldDB" id="A0A7S8C1P4"/>
<evidence type="ECO:0000313" key="7">
    <source>
        <dbReference type="Proteomes" id="UP000593594"/>
    </source>
</evidence>
<evidence type="ECO:0000313" key="6">
    <source>
        <dbReference type="EMBL" id="QPC41739.1"/>
    </source>
</evidence>
<proteinExistence type="predicted"/>
<dbReference type="PANTHER" id="PTHR37326">
    <property type="entry name" value="BLL3975 PROTEIN"/>
    <property type="match status" value="1"/>
</dbReference>
<dbReference type="EMBL" id="CP058214">
    <property type="protein sequence ID" value="QPC41739.1"/>
    <property type="molecule type" value="Genomic_DNA"/>
</dbReference>
<dbReference type="SUPFAM" id="SSF53187">
    <property type="entry name" value="Zn-dependent exopeptidases"/>
    <property type="match status" value="1"/>
</dbReference>
<comment type="cofactor">
    <cofactor evidence="1">
        <name>Zn(2+)</name>
        <dbReference type="ChEBI" id="CHEBI:29105"/>
    </cofactor>
</comment>
<dbReference type="InterPro" id="IPR055438">
    <property type="entry name" value="AstE_AspA_cat"/>
</dbReference>
<evidence type="ECO:0000256" key="1">
    <source>
        <dbReference type="ARBA" id="ARBA00001947"/>
    </source>
</evidence>
<dbReference type="Gene3D" id="3.40.630.10">
    <property type="entry name" value="Zn peptidases"/>
    <property type="match status" value="1"/>
</dbReference>
<dbReference type="Proteomes" id="UP000593594">
    <property type="component" value="Chromosome"/>
</dbReference>
<dbReference type="KEGG" id="kmn:HW532_02800"/>
<dbReference type="PANTHER" id="PTHR37326:SF1">
    <property type="entry name" value="BLL3975 PROTEIN"/>
    <property type="match status" value="1"/>
</dbReference>
<dbReference type="Pfam" id="PF24827">
    <property type="entry name" value="AstE_AspA_cat"/>
    <property type="match status" value="1"/>
</dbReference>
<evidence type="ECO:0000256" key="3">
    <source>
        <dbReference type="ARBA" id="ARBA00022801"/>
    </source>
</evidence>
<organism evidence="6 7">
    <name type="scientific">Kaustia mangrovi</name>
    <dbReference type="NCBI Taxonomy" id="2593653"/>
    <lineage>
        <taxon>Bacteria</taxon>
        <taxon>Pseudomonadati</taxon>
        <taxon>Pseudomonadota</taxon>
        <taxon>Alphaproteobacteria</taxon>
        <taxon>Hyphomicrobiales</taxon>
        <taxon>Parvibaculaceae</taxon>
        <taxon>Kaustia</taxon>
    </lineage>
</organism>
<name>A0A7S8C1P4_9HYPH</name>
<gene>
    <name evidence="6" type="ORF">HW532_02800</name>
</gene>
<dbReference type="GO" id="GO:0016788">
    <property type="term" value="F:hydrolase activity, acting on ester bonds"/>
    <property type="evidence" value="ECO:0007669"/>
    <property type="project" value="InterPro"/>
</dbReference>
<keyword evidence="7" id="KW-1185">Reference proteome</keyword>
<keyword evidence="3" id="KW-0378">Hydrolase</keyword>
<reference evidence="6 7" key="1">
    <citation type="submission" date="2020-06" db="EMBL/GenBank/DDBJ databases">
        <title>Genome sequence of 2 isolates from Red Sea Mangroves.</title>
        <authorList>
            <person name="Sefrji F."/>
            <person name="Michoud G."/>
            <person name="Merlino G."/>
            <person name="Daffonchio D."/>
        </authorList>
    </citation>
    <scope>NUCLEOTIDE SEQUENCE [LARGE SCALE GENOMIC DNA]</scope>
    <source>
        <strain evidence="6 7">R1DC25</strain>
    </source>
</reference>
<keyword evidence="2" id="KW-0479">Metal-binding</keyword>
<evidence type="ECO:0000256" key="4">
    <source>
        <dbReference type="ARBA" id="ARBA00022833"/>
    </source>
</evidence>